<evidence type="ECO:0000256" key="5">
    <source>
        <dbReference type="PIRSR" id="PIRSR000190-2"/>
    </source>
</evidence>
<feature type="domain" description="Pyridoxine 5'-phosphate oxidase dimerisation C-terminal" evidence="7">
    <location>
        <begin position="196"/>
        <end position="237"/>
    </location>
</feature>
<accession>A0A0W7XA68</accession>
<keyword evidence="4" id="KW-0560">Oxidoreductase</keyword>
<name>A0A0W7XA68_9ACTN</name>
<dbReference type="OrthoDB" id="9780392at2"/>
<protein>
    <submittedName>
        <fullName evidence="8">Oxidase</fullName>
    </submittedName>
</protein>
<dbReference type="Gene3D" id="2.30.110.10">
    <property type="entry name" value="Electron Transport, Fmn-binding Protein, Chain A"/>
    <property type="match status" value="1"/>
</dbReference>
<dbReference type="PANTHER" id="PTHR10851:SF0">
    <property type="entry name" value="PYRIDOXINE-5'-PHOSPHATE OXIDASE"/>
    <property type="match status" value="1"/>
</dbReference>
<evidence type="ECO:0000256" key="4">
    <source>
        <dbReference type="ARBA" id="ARBA00023002"/>
    </source>
</evidence>
<feature type="binding site" evidence="5">
    <location>
        <position position="129"/>
    </location>
    <ligand>
        <name>FMN</name>
        <dbReference type="ChEBI" id="CHEBI:58210"/>
    </ligand>
</feature>
<reference evidence="8 9" key="1">
    <citation type="submission" date="2015-12" db="EMBL/GenBank/DDBJ databases">
        <title>Draft genome sequence of Streptomyces silvensis ATCC 53525, a producer of novel hormone antagonists.</title>
        <authorList>
            <person name="Johnston C.W."/>
            <person name="Li Y."/>
            <person name="Magarvey N.A."/>
        </authorList>
    </citation>
    <scope>NUCLEOTIDE SEQUENCE [LARGE SCALE GENOMIC DNA]</scope>
    <source>
        <strain evidence="8 9">ATCC 53525</strain>
    </source>
</reference>
<keyword evidence="2" id="KW-0285">Flavoprotein</keyword>
<evidence type="ECO:0000313" key="8">
    <source>
        <dbReference type="EMBL" id="KUF19681.1"/>
    </source>
</evidence>
<evidence type="ECO:0000256" key="3">
    <source>
        <dbReference type="ARBA" id="ARBA00022643"/>
    </source>
</evidence>
<evidence type="ECO:0000313" key="9">
    <source>
        <dbReference type="Proteomes" id="UP000054804"/>
    </source>
</evidence>
<organism evidence="8 9">
    <name type="scientific">Streptomyces silvensis</name>
    <dbReference type="NCBI Taxonomy" id="1765722"/>
    <lineage>
        <taxon>Bacteria</taxon>
        <taxon>Bacillati</taxon>
        <taxon>Actinomycetota</taxon>
        <taxon>Actinomycetes</taxon>
        <taxon>Kitasatosporales</taxon>
        <taxon>Streptomycetaceae</taxon>
        <taxon>Streptomyces</taxon>
    </lineage>
</organism>
<feature type="binding site" evidence="5">
    <location>
        <begin position="164"/>
        <end position="165"/>
    </location>
    <ligand>
        <name>FMN</name>
        <dbReference type="ChEBI" id="CHEBI:58210"/>
    </ligand>
</feature>
<evidence type="ECO:0000259" key="7">
    <source>
        <dbReference type="Pfam" id="PF10590"/>
    </source>
</evidence>
<dbReference type="Pfam" id="PF10590">
    <property type="entry name" value="PNP_phzG_C"/>
    <property type="match status" value="1"/>
</dbReference>
<dbReference type="STRING" id="1765722.AT728_04795"/>
<comment type="caution">
    <text evidence="8">The sequence shown here is derived from an EMBL/GenBank/DDBJ whole genome shotgun (WGS) entry which is preliminary data.</text>
</comment>
<dbReference type="AlphaFoldDB" id="A0A0W7XA68"/>
<dbReference type="PIRSF" id="PIRSF000190">
    <property type="entry name" value="Pyd_amn-ph_oxd"/>
    <property type="match status" value="1"/>
</dbReference>
<dbReference type="InterPro" id="IPR000659">
    <property type="entry name" value="Pyridox_Oxase"/>
</dbReference>
<proteinExistence type="inferred from homology"/>
<dbReference type="Proteomes" id="UP000054804">
    <property type="component" value="Unassembled WGS sequence"/>
</dbReference>
<evidence type="ECO:0000259" key="6">
    <source>
        <dbReference type="Pfam" id="PF01243"/>
    </source>
</evidence>
<dbReference type="GO" id="GO:0010181">
    <property type="term" value="F:FMN binding"/>
    <property type="evidence" value="ECO:0007669"/>
    <property type="project" value="InterPro"/>
</dbReference>
<dbReference type="PANTHER" id="PTHR10851">
    <property type="entry name" value="PYRIDOXINE-5-PHOSPHATE OXIDASE"/>
    <property type="match status" value="1"/>
</dbReference>
<dbReference type="InterPro" id="IPR012349">
    <property type="entry name" value="Split_barrel_FMN-bd"/>
</dbReference>
<dbReference type="SUPFAM" id="SSF50475">
    <property type="entry name" value="FMN-binding split barrel"/>
    <property type="match status" value="1"/>
</dbReference>
<dbReference type="EMBL" id="LOCL01000026">
    <property type="protein sequence ID" value="KUF19681.1"/>
    <property type="molecule type" value="Genomic_DNA"/>
</dbReference>
<dbReference type="GO" id="GO:0004733">
    <property type="term" value="F:pyridoxamine phosphate oxidase activity"/>
    <property type="evidence" value="ECO:0007669"/>
    <property type="project" value="InterPro"/>
</dbReference>
<feature type="binding site" evidence="5">
    <location>
        <position position="219"/>
    </location>
    <ligand>
        <name>FMN</name>
        <dbReference type="ChEBI" id="CHEBI:58210"/>
    </ligand>
</feature>
<feature type="domain" description="Pyridoxamine 5'-phosphate oxidase N-terminal" evidence="6">
    <location>
        <begin position="53"/>
        <end position="179"/>
    </location>
</feature>
<dbReference type="InterPro" id="IPR019576">
    <property type="entry name" value="Pyridoxamine_oxidase_dimer_C"/>
</dbReference>
<dbReference type="InterPro" id="IPR011576">
    <property type="entry name" value="Pyridox_Oxase_N"/>
</dbReference>
<dbReference type="GO" id="GO:0008615">
    <property type="term" value="P:pyridoxine biosynthetic process"/>
    <property type="evidence" value="ECO:0007669"/>
    <property type="project" value="InterPro"/>
</dbReference>
<dbReference type="NCBIfam" id="NF004231">
    <property type="entry name" value="PRK05679.1"/>
    <property type="match status" value="1"/>
</dbReference>
<feature type="binding site" evidence="5">
    <location>
        <position position="107"/>
    </location>
    <ligand>
        <name>FMN</name>
        <dbReference type="ChEBI" id="CHEBI:58210"/>
    </ligand>
</feature>
<keyword evidence="3 5" id="KW-0288">FMN</keyword>
<comment type="cofactor">
    <cofactor evidence="5">
        <name>FMN</name>
        <dbReference type="ChEBI" id="CHEBI:58210"/>
    </cofactor>
    <text evidence="5">Binds 1 FMN per subunit.</text>
</comment>
<sequence>MTTPGPAAAPAPPPTEFQRLLRAQKVWDIDLPEFDPAAAPPAPVALFHRWFAEAVDAGQPEPHTMALATVDETGEDGDDRAPDVRTVMLHDADEAGWHFATHATSAKGRQLAARPQGALHFYWPAQARQIRLRGPVRTAPHREALADLHARSTGALAAALVGRQSEVLTSYAELTRASEAAWERAHTEPDADAPGWTLYVLVPQEVEFFQGDARRRHVRLRYRATPNEGWVRELMWP</sequence>
<dbReference type="RefSeq" id="WP_058846184.1">
    <property type="nucleotide sequence ID" value="NZ_LOCL01000026.1"/>
</dbReference>
<comment type="similarity">
    <text evidence="1">Belongs to the pyridoxamine 5'-phosphate oxidase family.</text>
</comment>
<evidence type="ECO:0000256" key="1">
    <source>
        <dbReference type="ARBA" id="ARBA00007301"/>
    </source>
</evidence>
<keyword evidence="9" id="KW-1185">Reference proteome</keyword>
<dbReference type="Pfam" id="PF01243">
    <property type="entry name" value="PNPOx_N"/>
    <property type="match status" value="1"/>
</dbReference>
<gene>
    <name evidence="8" type="ORF">AT728_04795</name>
</gene>
<evidence type="ECO:0000256" key="2">
    <source>
        <dbReference type="ARBA" id="ARBA00022630"/>
    </source>
</evidence>